<name>A0A3N4INY7_ASCIM</name>
<reference evidence="1 2" key="1">
    <citation type="journal article" date="2018" name="Nat. Ecol. Evol.">
        <title>Pezizomycetes genomes reveal the molecular basis of ectomycorrhizal truffle lifestyle.</title>
        <authorList>
            <person name="Murat C."/>
            <person name="Payen T."/>
            <person name="Noel B."/>
            <person name="Kuo A."/>
            <person name="Morin E."/>
            <person name="Chen J."/>
            <person name="Kohler A."/>
            <person name="Krizsan K."/>
            <person name="Balestrini R."/>
            <person name="Da Silva C."/>
            <person name="Montanini B."/>
            <person name="Hainaut M."/>
            <person name="Levati E."/>
            <person name="Barry K.W."/>
            <person name="Belfiori B."/>
            <person name="Cichocki N."/>
            <person name="Clum A."/>
            <person name="Dockter R.B."/>
            <person name="Fauchery L."/>
            <person name="Guy J."/>
            <person name="Iotti M."/>
            <person name="Le Tacon F."/>
            <person name="Lindquist E.A."/>
            <person name="Lipzen A."/>
            <person name="Malagnac F."/>
            <person name="Mello A."/>
            <person name="Molinier V."/>
            <person name="Miyauchi S."/>
            <person name="Poulain J."/>
            <person name="Riccioni C."/>
            <person name="Rubini A."/>
            <person name="Sitrit Y."/>
            <person name="Splivallo R."/>
            <person name="Traeger S."/>
            <person name="Wang M."/>
            <person name="Zifcakova L."/>
            <person name="Wipf D."/>
            <person name="Zambonelli A."/>
            <person name="Paolocci F."/>
            <person name="Nowrousian M."/>
            <person name="Ottonello S."/>
            <person name="Baldrian P."/>
            <person name="Spatafora J.W."/>
            <person name="Henrissat B."/>
            <person name="Nagy L.G."/>
            <person name="Aury J.M."/>
            <person name="Wincker P."/>
            <person name="Grigoriev I.V."/>
            <person name="Bonfante P."/>
            <person name="Martin F.M."/>
        </authorList>
    </citation>
    <scope>NUCLEOTIDE SEQUENCE [LARGE SCALE GENOMIC DNA]</scope>
    <source>
        <strain evidence="1 2">RN42</strain>
    </source>
</reference>
<dbReference type="AlphaFoldDB" id="A0A3N4INY7"/>
<dbReference type="EMBL" id="ML119646">
    <property type="protein sequence ID" value="RPA87629.1"/>
    <property type="molecule type" value="Genomic_DNA"/>
</dbReference>
<accession>A0A3N4INY7</accession>
<gene>
    <name evidence="1" type="ORF">BJ508DRAFT_410389</name>
</gene>
<evidence type="ECO:0000313" key="2">
    <source>
        <dbReference type="Proteomes" id="UP000275078"/>
    </source>
</evidence>
<dbReference type="Proteomes" id="UP000275078">
    <property type="component" value="Unassembled WGS sequence"/>
</dbReference>
<proteinExistence type="predicted"/>
<evidence type="ECO:0000313" key="1">
    <source>
        <dbReference type="EMBL" id="RPA87629.1"/>
    </source>
</evidence>
<sequence>MVVKPVFKTTFYPSRGYVVTLRKKGPFDVVKDLVDMRNKDGVCETVTVHETLIDANKCGFEDLAYSLHKYDKKDFREVYQWAWNRAIHPDDEALDVPFSVKFDEYADVFDLTQSKYQFSVEVLPCRVRPTKLRLSRTVARYNSGEKDFDEIPILELSDERRFDVYEHGLESWSLYPSSKELFEKSRDKSMVIAKLWPIGGADPLSKSLLVQIPRAVIRRTIRHDTDVNLGPVQYPFSKIYTTRDRINNYRTRDHMIRKPAIKRVQRSDELQLYSVGYKKFDNGVWSEWNKWPERLSRKRVIKQSAAWLRGIVLSLILRDIDFEKDWRLSDDGLPLFHIRESATGVERIVQVHFERAIRIDFLDAQDSNYENRSCSWLEGDRALENMFKKRKELEWEEEDRLWSPRKNPRMRRRFIDRNPEE</sequence>
<organism evidence="1 2">
    <name type="scientific">Ascobolus immersus RN42</name>
    <dbReference type="NCBI Taxonomy" id="1160509"/>
    <lineage>
        <taxon>Eukaryota</taxon>
        <taxon>Fungi</taxon>
        <taxon>Dikarya</taxon>
        <taxon>Ascomycota</taxon>
        <taxon>Pezizomycotina</taxon>
        <taxon>Pezizomycetes</taxon>
        <taxon>Pezizales</taxon>
        <taxon>Ascobolaceae</taxon>
        <taxon>Ascobolus</taxon>
    </lineage>
</organism>
<protein>
    <submittedName>
        <fullName evidence="1">Uncharacterized protein</fullName>
    </submittedName>
</protein>
<keyword evidence="2" id="KW-1185">Reference proteome</keyword>